<comment type="caution">
    <text evidence="2">The sequence shown here is derived from an EMBL/GenBank/DDBJ whole genome shotgun (WGS) entry which is preliminary data.</text>
</comment>
<feature type="compositionally biased region" description="Polar residues" evidence="1">
    <location>
        <begin position="146"/>
        <end position="155"/>
    </location>
</feature>
<accession>A0A2G2VP09</accession>
<gene>
    <name evidence="2" type="ORF">CQW23_26514</name>
</gene>
<reference evidence="2 3" key="1">
    <citation type="journal article" date="2017" name="Genome Biol.">
        <title>New reference genome sequences of hot pepper reveal the massive evolution of plant disease-resistance genes by retroduplication.</title>
        <authorList>
            <person name="Kim S."/>
            <person name="Park J."/>
            <person name="Yeom S.I."/>
            <person name="Kim Y.M."/>
            <person name="Seo E."/>
            <person name="Kim K.T."/>
            <person name="Kim M.S."/>
            <person name="Lee J.M."/>
            <person name="Cheong K."/>
            <person name="Shin H.S."/>
            <person name="Kim S.B."/>
            <person name="Han K."/>
            <person name="Lee J."/>
            <person name="Park M."/>
            <person name="Lee H.A."/>
            <person name="Lee H.Y."/>
            <person name="Lee Y."/>
            <person name="Oh S."/>
            <person name="Lee J.H."/>
            <person name="Choi E."/>
            <person name="Choi E."/>
            <person name="Lee S.E."/>
            <person name="Jeon J."/>
            <person name="Kim H."/>
            <person name="Choi G."/>
            <person name="Song H."/>
            <person name="Lee J."/>
            <person name="Lee S.C."/>
            <person name="Kwon J.K."/>
            <person name="Lee H.Y."/>
            <person name="Koo N."/>
            <person name="Hong Y."/>
            <person name="Kim R.W."/>
            <person name="Kang W.H."/>
            <person name="Huh J.H."/>
            <person name="Kang B.C."/>
            <person name="Yang T.J."/>
            <person name="Lee Y.H."/>
            <person name="Bennetzen J.L."/>
            <person name="Choi D."/>
        </authorList>
    </citation>
    <scope>NUCLEOTIDE SEQUENCE [LARGE SCALE GENOMIC DNA]</scope>
    <source>
        <strain evidence="3">cv. PBC81</strain>
    </source>
</reference>
<evidence type="ECO:0000256" key="1">
    <source>
        <dbReference type="SAM" id="MobiDB-lite"/>
    </source>
</evidence>
<dbReference type="EMBL" id="MLFT02000011">
    <property type="protein sequence ID" value="PHT34714.1"/>
    <property type="molecule type" value="Genomic_DNA"/>
</dbReference>
<feature type="region of interest" description="Disordered" evidence="1">
    <location>
        <begin position="97"/>
        <end position="162"/>
    </location>
</feature>
<evidence type="ECO:0000313" key="3">
    <source>
        <dbReference type="Proteomes" id="UP000224567"/>
    </source>
</evidence>
<evidence type="ECO:0000313" key="2">
    <source>
        <dbReference type="EMBL" id="PHT34714.1"/>
    </source>
</evidence>
<proteinExistence type="predicted"/>
<dbReference type="Proteomes" id="UP000224567">
    <property type="component" value="Unassembled WGS sequence"/>
</dbReference>
<dbReference type="STRING" id="33114.A0A2G2VP09"/>
<sequence length="162" mass="18004">MNFLHESKTLCRKKNEEVKMEEMEMIKEMKKRRRLVKRRVKPIIVWLKAQGYSVAYKNAHQGDDTNPRHGVSAGDGVANDTKVKRIKLKVGGATCIIQTKNSSDGSSKSAQPSDSSRPRQNLTPQVCSKLKDNPSEDAPLADKKSGSNTFGGCQSNKEKMPT</sequence>
<feature type="region of interest" description="Disordered" evidence="1">
    <location>
        <begin position="58"/>
        <end position="79"/>
    </location>
</feature>
<feature type="compositionally biased region" description="Polar residues" evidence="1">
    <location>
        <begin position="97"/>
        <end position="126"/>
    </location>
</feature>
<dbReference type="OrthoDB" id="1328489at2759"/>
<name>A0A2G2VP09_CAPBA</name>
<feature type="compositionally biased region" description="Basic and acidic residues" evidence="1">
    <location>
        <begin position="129"/>
        <end position="145"/>
    </location>
</feature>
<organism evidence="2 3">
    <name type="scientific">Capsicum baccatum</name>
    <name type="common">Peruvian pepper</name>
    <dbReference type="NCBI Taxonomy" id="33114"/>
    <lineage>
        <taxon>Eukaryota</taxon>
        <taxon>Viridiplantae</taxon>
        <taxon>Streptophyta</taxon>
        <taxon>Embryophyta</taxon>
        <taxon>Tracheophyta</taxon>
        <taxon>Spermatophyta</taxon>
        <taxon>Magnoliopsida</taxon>
        <taxon>eudicotyledons</taxon>
        <taxon>Gunneridae</taxon>
        <taxon>Pentapetalae</taxon>
        <taxon>asterids</taxon>
        <taxon>lamiids</taxon>
        <taxon>Solanales</taxon>
        <taxon>Solanaceae</taxon>
        <taxon>Solanoideae</taxon>
        <taxon>Capsiceae</taxon>
        <taxon>Capsicum</taxon>
    </lineage>
</organism>
<dbReference type="AlphaFoldDB" id="A0A2G2VP09"/>
<protein>
    <submittedName>
        <fullName evidence="2">Uncharacterized protein</fullName>
    </submittedName>
</protein>
<keyword evidence="3" id="KW-1185">Reference proteome</keyword>
<reference evidence="3" key="2">
    <citation type="journal article" date="2017" name="J. Anim. Genet.">
        <title>Multiple reference genome sequences of hot pepper reveal the massive evolution of plant disease resistance genes by retroduplication.</title>
        <authorList>
            <person name="Kim S."/>
            <person name="Park J."/>
            <person name="Yeom S.-I."/>
            <person name="Kim Y.-M."/>
            <person name="Seo E."/>
            <person name="Kim K.-T."/>
            <person name="Kim M.-S."/>
            <person name="Lee J.M."/>
            <person name="Cheong K."/>
            <person name="Shin H.-S."/>
            <person name="Kim S.-B."/>
            <person name="Han K."/>
            <person name="Lee J."/>
            <person name="Park M."/>
            <person name="Lee H.-A."/>
            <person name="Lee H.-Y."/>
            <person name="Lee Y."/>
            <person name="Oh S."/>
            <person name="Lee J.H."/>
            <person name="Choi E."/>
            <person name="Choi E."/>
            <person name="Lee S.E."/>
            <person name="Jeon J."/>
            <person name="Kim H."/>
            <person name="Choi G."/>
            <person name="Song H."/>
            <person name="Lee J."/>
            <person name="Lee S.-C."/>
            <person name="Kwon J.-K."/>
            <person name="Lee H.-Y."/>
            <person name="Koo N."/>
            <person name="Hong Y."/>
            <person name="Kim R.W."/>
            <person name="Kang W.-H."/>
            <person name="Huh J.H."/>
            <person name="Kang B.-C."/>
            <person name="Yang T.-J."/>
            <person name="Lee Y.-H."/>
            <person name="Bennetzen J.L."/>
            <person name="Choi D."/>
        </authorList>
    </citation>
    <scope>NUCLEOTIDE SEQUENCE [LARGE SCALE GENOMIC DNA]</scope>
    <source>
        <strain evidence="3">cv. PBC81</strain>
    </source>
</reference>